<dbReference type="InterPro" id="IPR014001">
    <property type="entry name" value="Helicase_ATP-bd"/>
</dbReference>
<dbReference type="Pfam" id="PF00176">
    <property type="entry name" value="SNF2-rel_dom"/>
    <property type="match status" value="1"/>
</dbReference>
<dbReference type="PANTHER" id="PTHR11439:SF444">
    <property type="entry name" value="HELICASE ATP-BINDING DOMAIN-CONTAINING PROTEIN"/>
    <property type="match status" value="1"/>
</dbReference>
<proteinExistence type="predicted"/>
<dbReference type="PROSITE" id="PS51192">
    <property type="entry name" value="HELICASE_ATP_BIND_1"/>
    <property type="match status" value="1"/>
</dbReference>
<dbReference type="CDD" id="cd09272">
    <property type="entry name" value="RNase_HI_RT_Ty1"/>
    <property type="match status" value="1"/>
</dbReference>
<dbReference type="SMART" id="SM00487">
    <property type="entry name" value="DEXDc"/>
    <property type="match status" value="1"/>
</dbReference>
<dbReference type="InParanoid" id="A0A3Q7HBJ2"/>
<dbReference type="PANTHER" id="PTHR11439">
    <property type="entry name" value="GAG-POL-RELATED RETROTRANSPOSON"/>
    <property type="match status" value="1"/>
</dbReference>
<dbReference type="CDD" id="cd18008">
    <property type="entry name" value="DEXDc_SHPRH-like"/>
    <property type="match status" value="1"/>
</dbReference>
<dbReference type="InterPro" id="IPR038718">
    <property type="entry name" value="SNF2-like_sf"/>
</dbReference>
<evidence type="ECO:0000313" key="2">
    <source>
        <dbReference type="EnsemblPlants" id="Solyc07g041470.2.1"/>
    </source>
</evidence>
<dbReference type="AlphaFoldDB" id="A0A3Q7HBJ2"/>
<feature type="domain" description="Helicase ATP-binding" evidence="1">
    <location>
        <begin position="263"/>
        <end position="397"/>
    </location>
</feature>
<evidence type="ECO:0000259" key="1">
    <source>
        <dbReference type="PROSITE" id="PS51192"/>
    </source>
</evidence>
<organism evidence="2">
    <name type="scientific">Solanum lycopersicum</name>
    <name type="common">Tomato</name>
    <name type="synonym">Lycopersicon esculentum</name>
    <dbReference type="NCBI Taxonomy" id="4081"/>
    <lineage>
        <taxon>Eukaryota</taxon>
        <taxon>Viridiplantae</taxon>
        <taxon>Streptophyta</taxon>
        <taxon>Embryophyta</taxon>
        <taxon>Tracheophyta</taxon>
        <taxon>Spermatophyta</taxon>
        <taxon>Magnoliopsida</taxon>
        <taxon>eudicotyledons</taxon>
        <taxon>Gunneridae</taxon>
        <taxon>Pentapetalae</taxon>
        <taxon>asterids</taxon>
        <taxon>lamiids</taxon>
        <taxon>Solanales</taxon>
        <taxon>Solanaceae</taxon>
        <taxon>Solanoideae</taxon>
        <taxon>Solaneae</taxon>
        <taxon>Solanum</taxon>
        <taxon>Solanum subgen. Lycopersicon</taxon>
    </lineage>
</organism>
<dbReference type="GO" id="GO:0005524">
    <property type="term" value="F:ATP binding"/>
    <property type="evidence" value="ECO:0007669"/>
    <property type="project" value="InterPro"/>
</dbReference>
<dbReference type="EnsemblPlants" id="Solyc07g041470.2.1">
    <property type="protein sequence ID" value="Solyc07g041470.2.1"/>
    <property type="gene ID" value="Solyc07g041470.2"/>
</dbReference>
<name>A0A3Q7HBJ2_SOLLC</name>
<evidence type="ECO:0000313" key="3">
    <source>
        <dbReference type="Proteomes" id="UP000004994"/>
    </source>
</evidence>
<dbReference type="Gene3D" id="3.40.50.10810">
    <property type="entry name" value="Tandem AAA-ATPase domain"/>
    <property type="match status" value="1"/>
</dbReference>
<dbReference type="Proteomes" id="UP000004994">
    <property type="component" value="Chromosome 7"/>
</dbReference>
<keyword evidence="3" id="KW-1185">Reference proteome</keyword>
<dbReference type="InterPro" id="IPR000330">
    <property type="entry name" value="SNF2_N"/>
</dbReference>
<sequence>MNQRKYALGLVSELGLTGCRPASTPLEFNHKLTSTEFDECTGKVGNTEDTLLGDFVNYQRLIGRLFYLTMTRLDIAFMVQVLSQFMHSPKTSHMEASIRVVKYIKGTVGLGLFMPSSKSSELTSYCDSDWAACVESRRSVTGYVVKFGSVVISWKAKKQNTVSRSSAEADLTSMATTVVEIVWLKAQVRGVSNIDLTTEEGGDHVFVWQIWEEENNRWMEENHTLYLDHFIHNEFMSKIAEQPSNLIIPLLRYQKEWLAWALNQEESTARDDILADDMGMGKTIQAMALVLVKREMGQAFSDSNLLSPSPYMLPPVKGTLVICPVVALIQWVSEIDRFTTVGSNKVLVYHGAKREKDMDKFAEYDFVITTYSTIETENRKNIMILHSMKWNHIILDEHVTDFCILVTLRTDSLDANEEDYYISLREE</sequence>
<reference evidence="2" key="1">
    <citation type="journal article" date="2012" name="Nature">
        <title>The tomato genome sequence provides insights into fleshy fruit evolution.</title>
        <authorList>
            <consortium name="Tomato Genome Consortium"/>
        </authorList>
    </citation>
    <scope>NUCLEOTIDE SEQUENCE [LARGE SCALE GENOMIC DNA]</scope>
    <source>
        <strain evidence="2">cv. Heinz 1706</strain>
    </source>
</reference>
<dbReference type="SUPFAM" id="SSF52540">
    <property type="entry name" value="P-loop containing nucleoside triphosphate hydrolases"/>
    <property type="match status" value="1"/>
</dbReference>
<dbReference type="Gramene" id="Solyc07g041470.2.1">
    <property type="protein sequence ID" value="Solyc07g041470.2.1"/>
    <property type="gene ID" value="Solyc07g041470.2"/>
</dbReference>
<dbReference type="InterPro" id="IPR027417">
    <property type="entry name" value="P-loop_NTPase"/>
</dbReference>
<dbReference type="STRING" id="4081.A0A3Q7HBJ2"/>
<dbReference type="PaxDb" id="4081-Solyc07g041470.1.1"/>
<protein>
    <recommendedName>
        <fullName evidence="1">Helicase ATP-binding domain-containing protein</fullName>
    </recommendedName>
</protein>
<reference evidence="2" key="2">
    <citation type="submission" date="2019-01" db="UniProtKB">
        <authorList>
            <consortium name="EnsemblPlants"/>
        </authorList>
    </citation>
    <scope>IDENTIFICATION</scope>
    <source>
        <strain evidence="2">cv. Heinz 1706</strain>
    </source>
</reference>
<accession>A0A3Q7HBJ2</accession>